<keyword evidence="4 5" id="KW-0472">Membrane</keyword>
<dbReference type="FunFam" id="1.20.1250.20:FF:000224">
    <property type="entry name" value="MFS transporter, putative"/>
    <property type="match status" value="1"/>
</dbReference>
<dbReference type="GO" id="GO:0000324">
    <property type="term" value="C:fungal-type vacuole"/>
    <property type="evidence" value="ECO:0007669"/>
    <property type="project" value="TreeGrafter"/>
</dbReference>
<evidence type="ECO:0000256" key="1">
    <source>
        <dbReference type="ARBA" id="ARBA00004141"/>
    </source>
</evidence>
<feature type="transmembrane region" description="Helical" evidence="5">
    <location>
        <begin position="102"/>
        <end position="121"/>
    </location>
</feature>
<keyword evidence="3 5" id="KW-1133">Transmembrane helix</keyword>
<reference evidence="7 8" key="1">
    <citation type="journal article" date="2009" name="Nature">
        <title>Evolution of pathogenicity and sexual reproduction in eight Candida genomes.</title>
        <authorList>
            <person name="Butler G."/>
            <person name="Rasmussen M.D."/>
            <person name="Lin M.F."/>
            <person name="Santos M.A."/>
            <person name="Sakthikumar S."/>
            <person name="Munro C.A."/>
            <person name="Rheinbay E."/>
            <person name="Grabherr M."/>
            <person name="Forche A."/>
            <person name="Reedy J.L."/>
            <person name="Agrafioti I."/>
            <person name="Arnaud M.B."/>
            <person name="Bates S."/>
            <person name="Brown A.J."/>
            <person name="Brunke S."/>
            <person name="Costanzo M.C."/>
            <person name="Fitzpatrick D.A."/>
            <person name="de Groot P.W."/>
            <person name="Harris D."/>
            <person name="Hoyer L.L."/>
            <person name="Hube B."/>
            <person name="Klis F.M."/>
            <person name="Kodira C."/>
            <person name="Lennard N."/>
            <person name="Logue M.E."/>
            <person name="Martin R."/>
            <person name="Neiman A.M."/>
            <person name="Nikolaou E."/>
            <person name="Quail M.A."/>
            <person name="Quinn J."/>
            <person name="Santos M.C."/>
            <person name="Schmitzberger F.F."/>
            <person name="Sherlock G."/>
            <person name="Shah P."/>
            <person name="Silverstein K.A."/>
            <person name="Skrzypek M.S."/>
            <person name="Soll D."/>
            <person name="Staggs R."/>
            <person name="Stansfield I."/>
            <person name="Stumpf M.P."/>
            <person name="Sudbery P.E."/>
            <person name="Srikantha T."/>
            <person name="Zeng Q."/>
            <person name="Berman J."/>
            <person name="Berriman M."/>
            <person name="Heitman J."/>
            <person name="Gow N.A."/>
            <person name="Lorenz M.C."/>
            <person name="Birren B.W."/>
            <person name="Kellis M."/>
            <person name="Cuomo C.A."/>
        </authorList>
    </citation>
    <scope>NUCLEOTIDE SEQUENCE [LARGE SCALE GENOMIC DNA]</scope>
    <source>
        <strain evidence="7 8">WO-1</strain>
    </source>
</reference>
<dbReference type="VEuPathDB" id="FungiDB:CAWG_04025"/>
<dbReference type="PANTHER" id="PTHR23502">
    <property type="entry name" value="MAJOR FACILITATOR SUPERFAMILY"/>
    <property type="match status" value="1"/>
</dbReference>
<feature type="transmembrane region" description="Helical" evidence="5">
    <location>
        <begin position="128"/>
        <end position="147"/>
    </location>
</feature>
<gene>
    <name evidence="7" type="ORF">CAWG_04025</name>
</gene>
<dbReference type="InterPro" id="IPR020846">
    <property type="entry name" value="MFS_dom"/>
</dbReference>
<dbReference type="HOGENOM" id="CLU_008455_13_3_1"/>
<protein>
    <recommendedName>
        <fullName evidence="6">Major facilitator superfamily (MFS) profile domain-containing protein</fullName>
    </recommendedName>
</protein>
<sequence>MFDKEINEIPEYEMVPGTVQLVDVTGTLEVEKNGDKSNIILQPPPSKNINDPLRWSKRKRRIQFFLLFIWSFLQSSTSNFTGPLYDAFVEALDVTYQDISNTAALCFTGLGLGVIIIQPCAAKYGKRVVYLTCTLIAIIGCIVGGTGKNLASLYIFNFLSGLGASPVDSIAEVSANDLHFQHERSTALSVIIMALYFGSVRKTFFLILWCFYFLLTNYFKFLSPVAAGYITANPHLGWRWCFYVQIIIYAVLFIFMFFVLEDTTFTRDSKKEDEFEEHILQQVQSMRSKDNVDVILSSSASVKTEENESVDESTIPKKTYWERMKLIHTEYGDRRSWLLIFVRPAFLAYFPAIIWSSCAYGAQMMWLSLMGNTQTLFYASEPYNFTADKVGLTNLAPFVGVVLGMLYGGRFVDWFSLQKAKRNFGISEPEHKLWTMIVPLLFNAAGLIAYGLGPYYGAHWAISVIIGQGFLGFAMAASGTLCLTYGAFDCYHKLAGESVVLILFIRNMFGMIFCFACQPWIDNSGVFWTTITMCILSIVINGGFAILLVWGKTFRKWTAEPYERYSDSNYGNIF</sequence>
<comment type="subcellular location">
    <subcellularLocation>
        <location evidence="1">Membrane</location>
        <topology evidence="1">Multi-pass membrane protein</topology>
    </subcellularLocation>
</comment>
<keyword evidence="2 5" id="KW-0812">Transmembrane</keyword>
<dbReference type="InterPro" id="IPR036259">
    <property type="entry name" value="MFS_trans_sf"/>
</dbReference>
<dbReference type="GO" id="GO:0022857">
    <property type="term" value="F:transmembrane transporter activity"/>
    <property type="evidence" value="ECO:0007669"/>
    <property type="project" value="InterPro"/>
</dbReference>
<feature type="transmembrane region" description="Helical" evidence="5">
    <location>
        <begin position="527"/>
        <end position="550"/>
    </location>
</feature>
<dbReference type="OMA" id="WLTIMAY"/>
<evidence type="ECO:0000259" key="6">
    <source>
        <dbReference type="PROSITE" id="PS50850"/>
    </source>
</evidence>
<feature type="transmembrane region" description="Helical" evidence="5">
    <location>
        <begin position="187"/>
        <end position="215"/>
    </location>
</feature>
<feature type="domain" description="Major facilitator superfamily (MFS) profile" evidence="6">
    <location>
        <begin position="63"/>
        <end position="574"/>
    </location>
</feature>
<dbReference type="Gene3D" id="1.20.1250.20">
    <property type="entry name" value="MFS general substrate transporter like domains"/>
    <property type="match status" value="1"/>
</dbReference>
<evidence type="ECO:0000256" key="4">
    <source>
        <dbReference type="ARBA" id="ARBA00023136"/>
    </source>
</evidence>
<dbReference type="SUPFAM" id="SSF103473">
    <property type="entry name" value="MFS general substrate transporter"/>
    <property type="match status" value="1"/>
</dbReference>
<evidence type="ECO:0000256" key="5">
    <source>
        <dbReference type="SAM" id="Phobius"/>
    </source>
</evidence>
<dbReference type="Pfam" id="PF07690">
    <property type="entry name" value="MFS_1"/>
    <property type="match status" value="2"/>
</dbReference>
<feature type="transmembrane region" description="Helical" evidence="5">
    <location>
        <begin position="433"/>
        <end position="452"/>
    </location>
</feature>
<feature type="transmembrane region" description="Helical" evidence="5">
    <location>
        <begin position="64"/>
        <end position="82"/>
    </location>
</feature>
<feature type="transmembrane region" description="Helical" evidence="5">
    <location>
        <begin position="337"/>
        <end position="362"/>
    </location>
</feature>
<evidence type="ECO:0000313" key="7">
    <source>
        <dbReference type="EMBL" id="EEQ45693.1"/>
    </source>
</evidence>
<dbReference type="PROSITE" id="PS50850">
    <property type="entry name" value="MFS"/>
    <property type="match status" value="1"/>
</dbReference>
<dbReference type="PaxDb" id="5476-C4YJK9"/>
<keyword evidence="8" id="KW-1185">Reference proteome</keyword>
<feature type="transmembrane region" description="Helical" evidence="5">
    <location>
        <begin position="395"/>
        <end position="412"/>
    </location>
</feature>
<evidence type="ECO:0000256" key="3">
    <source>
        <dbReference type="ARBA" id="ARBA00022989"/>
    </source>
</evidence>
<name>C4YJK9_CANAW</name>
<accession>C4YJK9</accession>
<dbReference type="GO" id="GO:0005886">
    <property type="term" value="C:plasma membrane"/>
    <property type="evidence" value="ECO:0007669"/>
    <property type="project" value="TreeGrafter"/>
</dbReference>
<proteinExistence type="predicted"/>
<dbReference type="AlphaFoldDB" id="C4YJK9"/>
<organism evidence="7 8">
    <name type="scientific">Candida albicans (strain WO-1)</name>
    <name type="common">Yeast</name>
    <dbReference type="NCBI Taxonomy" id="294748"/>
    <lineage>
        <taxon>Eukaryota</taxon>
        <taxon>Fungi</taxon>
        <taxon>Dikarya</taxon>
        <taxon>Ascomycota</taxon>
        <taxon>Saccharomycotina</taxon>
        <taxon>Pichiomycetes</taxon>
        <taxon>Debaryomycetaceae</taxon>
        <taxon>Candida/Lodderomyces clade</taxon>
        <taxon>Candida</taxon>
    </lineage>
</organism>
<evidence type="ECO:0000256" key="2">
    <source>
        <dbReference type="ARBA" id="ARBA00022692"/>
    </source>
</evidence>
<dbReference type="PANTHER" id="PTHR23502:SF34">
    <property type="entry name" value="PROTEIN HOL1"/>
    <property type="match status" value="1"/>
</dbReference>
<dbReference type="InterPro" id="IPR011701">
    <property type="entry name" value="MFS"/>
</dbReference>
<feature type="transmembrane region" description="Helical" evidence="5">
    <location>
        <begin position="458"/>
        <end position="488"/>
    </location>
</feature>
<dbReference type="Proteomes" id="UP000001429">
    <property type="component" value="Chromosome 2"/>
</dbReference>
<evidence type="ECO:0000313" key="8">
    <source>
        <dbReference type="Proteomes" id="UP000001429"/>
    </source>
</evidence>
<feature type="transmembrane region" description="Helical" evidence="5">
    <location>
        <begin position="500"/>
        <end position="521"/>
    </location>
</feature>
<feature type="transmembrane region" description="Helical" evidence="5">
    <location>
        <begin position="242"/>
        <end position="260"/>
    </location>
</feature>
<dbReference type="EMBL" id="CH672350">
    <property type="protein sequence ID" value="EEQ45693.1"/>
    <property type="molecule type" value="Genomic_DNA"/>
</dbReference>
<dbReference type="OrthoDB" id="5215911at2759"/>